<keyword evidence="2" id="KW-0732">Signal</keyword>
<dbReference type="InterPro" id="IPR011042">
    <property type="entry name" value="6-blade_b-propeller_TolB-like"/>
</dbReference>
<dbReference type="AlphaFoldDB" id="A0A4R7VVR2"/>
<feature type="chain" id="PRO_5020687808" evidence="2">
    <location>
        <begin position="20"/>
        <end position="387"/>
    </location>
</feature>
<evidence type="ECO:0000256" key="2">
    <source>
        <dbReference type="SAM" id="SignalP"/>
    </source>
</evidence>
<dbReference type="PANTHER" id="PTHR19328">
    <property type="entry name" value="HEDGEHOG-INTERACTING PROTEIN"/>
    <property type="match status" value="1"/>
</dbReference>
<protein>
    <submittedName>
        <fullName evidence="4">Glucose/sorbosone dehydrogenase</fullName>
    </submittedName>
</protein>
<feature type="compositionally biased region" description="Low complexity" evidence="1">
    <location>
        <begin position="36"/>
        <end position="47"/>
    </location>
</feature>
<dbReference type="Gene3D" id="2.120.10.30">
    <property type="entry name" value="TolB, C-terminal domain"/>
    <property type="match status" value="1"/>
</dbReference>
<dbReference type="SUPFAM" id="SSF63829">
    <property type="entry name" value="Calcium-dependent phosphotriesterase"/>
    <property type="match status" value="1"/>
</dbReference>
<feature type="signal peptide" evidence="2">
    <location>
        <begin position="1"/>
        <end position="19"/>
    </location>
</feature>
<keyword evidence="5" id="KW-1185">Reference proteome</keyword>
<feature type="region of interest" description="Disordered" evidence="1">
    <location>
        <begin position="22"/>
        <end position="71"/>
    </location>
</feature>
<dbReference type="InterPro" id="IPR012938">
    <property type="entry name" value="Glc/Sorbosone_DH"/>
</dbReference>
<evidence type="ECO:0000313" key="5">
    <source>
        <dbReference type="Proteomes" id="UP000294927"/>
    </source>
</evidence>
<evidence type="ECO:0000313" key="4">
    <source>
        <dbReference type="EMBL" id="TDV54116.1"/>
    </source>
</evidence>
<comment type="caution">
    <text evidence="4">The sequence shown here is derived from an EMBL/GenBank/DDBJ whole genome shotgun (WGS) entry which is preliminary data.</text>
</comment>
<evidence type="ECO:0000256" key="1">
    <source>
        <dbReference type="SAM" id="MobiDB-lite"/>
    </source>
</evidence>
<dbReference type="Pfam" id="PF07995">
    <property type="entry name" value="GSDH"/>
    <property type="match status" value="1"/>
</dbReference>
<dbReference type="PANTHER" id="PTHR19328:SF13">
    <property type="entry name" value="HIPL1 PROTEIN"/>
    <property type="match status" value="1"/>
</dbReference>
<organism evidence="4 5">
    <name type="scientific">Actinophytocola oryzae</name>
    <dbReference type="NCBI Taxonomy" id="502181"/>
    <lineage>
        <taxon>Bacteria</taxon>
        <taxon>Bacillati</taxon>
        <taxon>Actinomycetota</taxon>
        <taxon>Actinomycetes</taxon>
        <taxon>Pseudonocardiales</taxon>
        <taxon>Pseudonocardiaceae</taxon>
    </lineage>
</organism>
<dbReference type="Proteomes" id="UP000294927">
    <property type="component" value="Unassembled WGS sequence"/>
</dbReference>
<proteinExistence type="predicted"/>
<feature type="domain" description="Glucose/Sorbosone dehydrogenase" evidence="3">
    <location>
        <begin position="97"/>
        <end position="280"/>
    </location>
</feature>
<reference evidence="4 5" key="1">
    <citation type="submission" date="2019-03" db="EMBL/GenBank/DDBJ databases">
        <title>Genomic Encyclopedia of Archaeal and Bacterial Type Strains, Phase II (KMG-II): from individual species to whole genera.</title>
        <authorList>
            <person name="Goeker M."/>
        </authorList>
    </citation>
    <scope>NUCLEOTIDE SEQUENCE [LARGE SCALE GENOMIC DNA]</scope>
    <source>
        <strain evidence="4 5">DSM 45499</strain>
    </source>
</reference>
<gene>
    <name evidence="4" type="ORF">CLV71_104585</name>
</gene>
<accession>A0A4R7VVR2</accession>
<evidence type="ECO:0000259" key="3">
    <source>
        <dbReference type="Pfam" id="PF07995"/>
    </source>
</evidence>
<name>A0A4R7VVR2_9PSEU</name>
<sequence>MLVASVLGGVLLTAGCATFAEQPPADSWQPQEQLTPQGGPEPQVPGQNKPEEEGAGGGNAPTEIPPPDGCTDYNPTVIGTCLDTVTAVAALPGDGNDPTALVGERRSGRILRVKHGAEPEVIATVPVDGSTDGGLTGLALSPTYTEDQLIFAYVTTASDNRVVRIAPGDVPKPVITGIPRGATNNRGALALDRTGALLLATGDTGNPQAAGDLNSLAGKILRFDASGQPAQGNPTKGSLVIASGLRAPGGVCTSVNGPGAWVTDRAATQDVLYRIEPGKQMSSPAWTWPDRPGVAGCASTITGVLVVMSTAGNAQRLPLASDGSFSGKPEITLDKTAGFGLLGGVDAINDQVAVAGTVNKDGGAPVSSDDRAFVIAVAGGGGSGGPD</sequence>
<dbReference type="EMBL" id="SOCP01000004">
    <property type="protein sequence ID" value="TDV54116.1"/>
    <property type="molecule type" value="Genomic_DNA"/>
</dbReference>